<evidence type="ECO:0000313" key="1">
    <source>
        <dbReference type="EMBL" id="OQX14328.1"/>
    </source>
</evidence>
<protein>
    <submittedName>
        <fullName evidence="1">Uncharacterized protein</fullName>
    </submittedName>
</protein>
<dbReference type="EMBL" id="MTEJ01000031">
    <property type="protein sequence ID" value="OQX14328.1"/>
    <property type="molecule type" value="Genomic_DNA"/>
</dbReference>
<organism evidence="1 2">
    <name type="scientific">Thiothrix lacustris</name>
    <dbReference type="NCBI Taxonomy" id="525917"/>
    <lineage>
        <taxon>Bacteria</taxon>
        <taxon>Pseudomonadati</taxon>
        <taxon>Pseudomonadota</taxon>
        <taxon>Gammaproteobacteria</taxon>
        <taxon>Thiotrichales</taxon>
        <taxon>Thiotrichaceae</taxon>
        <taxon>Thiothrix</taxon>
    </lineage>
</organism>
<sequence length="731" mass="80159">MVISVNGVERAVGNVSYSSTASARAAGVVTAQASGVTGLDGSFTYNSGETVTFTIANQNLTLTGASVVTAEMLATASTSDTSRQATTANNIELFLLNGDMDRNPNNGINLDASFTPPPNESLGDETFASELNEQLVEKGITPLTAFTPSLGINTEAPQAEQDSIIQSVPFADLFRIARPFKDLSCASTTYDAQGWPTSAPTNTCAIRTTLLNGAIISSSLLTDPVNNRRTIPASRYTEVVPEGRYTVLYEGEGTLVYGNYAQLVSRSPGRDLIDIKFTGAAVRLERMDLSITVNNVNNPIKNIRIVMPGGVCEGNPFVRVANAAGCPAGKYQAFADTLVNRNAIVFNPDYLNFMKDFRVVRMMNLMEASPRNPCTGSGDAYNTCLLQDFTWAQRAKLTDATWGGSASANNPLLQRYGRGAPLEVQVALANQLKAHPWFNIPHNATDEYVTEFANYVGDNLNAGLKAHIEYTNEAWNYIFWGSLYARKKGMDLGLGSAFTNQEYWAGALYYAKRATEIFKLWETAFNDNSRLVRILGTVQTDIFLTRNMLNYLDTKDHVDAVATNAYFYACLDRTSTSCSNTTTIPKTLNEVTTVDEVFAAIDNANDPNGLPKLQINLAAQATEVARFGKALYAYEGGQHLTVDGNTDDTRRNVFEAANRDPRMGERYTTLLNGWKTAGGQQFMLYTQPQSFHKWGLFAMKETLLQPRYSTPKYDAAMKFQETQGKCWWNGC</sequence>
<comment type="caution">
    <text evidence="1">The sequence shown here is derived from an EMBL/GenBank/DDBJ whole genome shotgun (WGS) entry which is preliminary data.</text>
</comment>
<proteinExistence type="predicted"/>
<name>A0A1Y1QVJ6_9GAMM</name>
<reference evidence="1 2" key="1">
    <citation type="submission" date="2017-01" db="EMBL/GenBank/DDBJ databases">
        <title>Novel large sulfur bacteria in the metagenomes of groundwater-fed chemosynthetic microbial mats in the Lake Huron basin.</title>
        <authorList>
            <person name="Sharrar A.M."/>
            <person name="Flood B.E."/>
            <person name="Bailey J.V."/>
            <person name="Jones D.S."/>
            <person name="Biddanda B."/>
            <person name="Ruberg S.A."/>
            <person name="Marcus D.N."/>
            <person name="Dick G.J."/>
        </authorList>
    </citation>
    <scope>NUCLEOTIDE SEQUENCE [LARGE SCALE GENOMIC DNA]</scope>
    <source>
        <strain evidence="1">A8</strain>
    </source>
</reference>
<gene>
    <name evidence="1" type="ORF">BWK73_09780</name>
</gene>
<evidence type="ECO:0000313" key="2">
    <source>
        <dbReference type="Proteomes" id="UP000192491"/>
    </source>
</evidence>
<accession>A0A1Y1QVJ6</accession>
<dbReference type="Proteomes" id="UP000192491">
    <property type="component" value="Unassembled WGS sequence"/>
</dbReference>
<dbReference type="AlphaFoldDB" id="A0A1Y1QVJ6"/>